<dbReference type="AlphaFoldDB" id="A0A382DVG6"/>
<dbReference type="Gene3D" id="3.40.50.12780">
    <property type="entry name" value="N-terminal domain of ligase-like"/>
    <property type="match status" value="1"/>
</dbReference>
<evidence type="ECO:0008006" key="5">
    <source>
        <dbReference type="Google" id="ProtNLM"/>
    </source>
</evidence>
<dbReference type="GO" id="GO:0050218">
    <property type="term" value="F:propionate-CoA ligase activity"/>
    <property type="evidence" value="ECO:0007669"/>
    <property type="project" value="TreeGrafter"/>
</dbReference>
<organism evidence="4">
    <name type="scientific">marine metagenome</name>
    <dbReference type="NCBI Taxonomy" id="408172"/>
    <lineage>
        <taxon>unclassified sequences</taxon>
        <taxon>metagenomes</taxon>
        <taxon>ecological metagenomes</taxon>
    </lineage>
</organism>
<feature type="domain" description="AMP-dependent synthetase/ligase" evidence="2">
    <location>
        <begin position="67"/>
        <end position="266"/>
    </location>
</feature>
<comment type="similarity">
    <text evidence="1">Belongs to the ATP-dependent AMP-binding enzyme family.</text>
</comment>
<dbReference type="SUPFAM" id="SSF56801">
    <property type="entry name" value="Acetyl-CoA synthetase-like"/>
    <property type="match status" value="1"/>
</dbReference>
<dbReference type="PANTHER" id="PTHR43347:SF3">
    <property type="entry name" value="ACYL-COA SYNTHETASE SHORT-CHAIN FAMILY MEMBER 3, MITOCHONDRIAL"/>
    <property type="match status" value="1"/>
</dbReference>
<dbReference type="PANTHER" id="PTHR43347">
    <property type="entry name" value="ACYL-COA SYNTHETASE"/>
    <property type="match status" value="1"/>
</dbReference>
<sequence>MNQKFSQIYLNSIKNPEDFWKKVSDDIFWFKKPTKILNKTNPPFYKWYEDGITNTCYNALDIHIDQGRGDKTALIYDSPITGNKKKFTYKELREKVSKFSGALKNQGINKGDRVIIYMPMIPEAVVAMLSCARLGAIHSVVFGGFASNELASRIDDSKAKVLITASCGFEPGKTVEYKPLVDEALKLASNKIEKLILFQRPGHEVKLNAPKEISWEESLSNAKNVDCVEMNSNEFAYILYTSGTTGVPKGIVRDIGGHIAALKWTMKNIYNIDED</sequence>
<name>A0A382DVG6_9ZZZZ</name>
<dbReference type="EMBL" id="UINC01041001">
    <property type="protein sequence ID" value="SVB41663.1"/>
    <property type="molecule type" value="Genomic_DNA"/>
</dbReference>
<gene>
    <name evidence="4" type="ORF">METZ01_LOCUS194517</name>
</gene>
<dbReference type="InterPro" id="IPR032387">
    <property type="entry name" value="ACAS_N"/>
</dbReference>
<dbReference type="InterPro" id="IPR020845">
    <property type="entry name" value="AMP-binding_CS"/>
</dbReference>
<dbReference type="PROSITE" id="PS00455">
    <property type="entry name" value="AMP_BINDING"/>
    <property type="match status" value="1"/>
</dbReference>
<evidence type="ECO:0000259" key="3">
    <source>
        <dbReference type="Pfam" id="PF16177"/>
    </source>
</evidence>
<evidence type="ECO:0000256" key="1">
    <source>
        <dbReference type="ARBA" id="ARBA00006432"/>
    </source>
</evidence>
<evidence type="ECO:0000259" key="2">
    <source>
        <dbReference type="Pfam" id="PF00501"/>
    </source>
</evidence>
<proteinExistence type="inferred from homology"/>
<dbReference type="Pfam" id="PF00501">
    <property type="entry name" value="AMP-binding"/>
    <property type="match status" value="1"/>
</dbReference>
<feature type="domain" description="Acetyl-coenzyme A synthetase N-terminal" evidence="3">
    <location>
        <begin position="7"/>
        <end position="59"/>
    </location>
</feature>
<feature type="non-terminal residue" evidence="4">
    <location>
        <position position="275"/>
    </location>
</feature>
<dbReference type="Pfam" id="PF16177">
    <property type="entry name" value="ACAS_N"/>
    <property type="match status" value="1"/>
</dbReference>
<accession>A0A382DVG6</accession>
<dbReference type="InterPro" id="IPR042099">
    <property type="entry name" value="ANL_N_sf"/>
</dbReference>
<evidence type="ECO:0000313" key="4">
    <source>
        <dbReference type="EMBL" id="SVB41663.1"/>
    </source>
</evidence>
<reference evidence="4" key="1">
    <citation type="submission" date="2018-05" db="EMBL/GenBank/DDBJ databases">
        <authorList>
            <person name="Lanie J.A."/>
            <person name="Ng W.-L."/>
            <person name="Kazmierczak K.M."/>
            <person name="Andrzejewski T.M."/>
            <person name="Davidsen T.M."/>
            <person name="Wayne K.J."/>
            <person name="Tettelin H."/>
            <person name="Glass J.I."/>
            <person name="Rusch D."/>
            <person name="Podicherti R."/>
            <person name="Tsui H.-C.T."/>
            <person name="Winkler M.E."/>
        </authorList>
    </citation>
    <scope>NUCLEOTIDE SEQUENCE</scope>
</reference>
<dbReference type="InterPro" id="IPR000873">
    <property type="entry name" value="AMP-dep_synth/lig_dom"/>
</dbReference>
<protein>
    <recommendedName>
        <fullName evidence="5">AMP-dependent synthetase/ligase domain-containing protein</fullName>
    </recommendedName>
</protein>